<sequence length="128" mass="14626">MDSSLIRCKRVTKEDYEKVMAIYPSSEICNGGDYLPDYLHMLIDMPNNEMYAAVIRDKLDLRYYATHKGTLQIKYSVIGNESQSLKAEHIDVYLLGLVLASTDHKQYLFPDNELVVDQVPYSAIQSNA</sequence>
<keyword evidence="2" id="KW-1185">Reference proteome</keyword>
<gene>
    <name evidence="1" type="ORF">MGAL_10B025007</name>
</gene>
<dbReference type="AlphaFoldDB" id="A0A8B6ES72"/>
<evidence type="ECO:0000313" key="1">
    <source>
        <dbReference type="EMBL" id="VDI39094.1"/>
    </source>
</evidence>
<evidence type="ECO:0000313" key="2">
    <source>
        <dbReference type="Proteomes" id="UP000596742"/>
    </source>
</evidence>
<name>A0A8B6ES72_MYTGA</name>
<reference evidence="1" key="1">
    <citation type="submission" date="2018-11" db="EMBL/GenBank/DDBJ databases">
        <authorList>
            <person name="Alioto T."/>
            <person name="Alioto T."/>
        </authorList>
    </citation>
    <scope>NUCLEOTIDE SEQUENCE</scope>
</reference>
<accession>A0A8B6ES72</accession>
<organism evidence="1 2">
    <name type="scientific">Mytilus galloprovincialis</name>
    <name type="common">Mediterranean mussel</name>
    <dbReference type="NCBI Taxonomy" id="29158"/>
    <lineage>
        <taxon>Eukaryota</taxon>
        <taxon>Metazoa</taxon>
        <taxon>Spiralia</taxon>
        <taxon>Lophotrochozoa</taxon>
        <taxon>Mollusca</taxon>
        <taxon>Bivalvia</taxon>
        <taxon>Autobranchia</taxon>
        <taxon>Pteriomorphia</taxon>
        <taxon>Mytilida</taxon>
        <taxon>Mytiloidea</taxon>
        <taxon>Mytilidae</taxon>
        <taxon>Mytilinae</taxon>
        <taxon>Mytilus</taxon>
    </lineage>
</organism>
<protein>
    <submittedName>
        <fullName evidence="1">Uncharacterized protein</fullName>
    </submittedName>
</protein>
<comment type="caution">
    <text evidence="1">The sequence shown here is derived from an EMBL/GenBank/DDBJ whole genome shotgun (WGS) entry which is preliminary data.</text>
</comment>
<proteinExistence type="predicted"/>
<dbReference type="EMBL" id="UYJE01005651">
    <property type="protein sequence ID" value="VDI39094.1"/>
    <property type="molecule type" value="Genomic_DNA"/>
</dbReference>
<dbReference type="OrthoDB" id="6086192at2759"/>
<dbReference type="Proteomes" id="UP000596742">
    <property type="component" value="Unassembled WGS sequence"/>
</dbReference>